<dbReference type="InterPro" id="IPR023209">
    <property type="entry name" value="DAO"/>
</dbReference>
<dbReference type="EMBL" id="CAWYQH010000001">
    <property type="protein sequence ID" value="CAK8671238.1"/>
    <property type="molecule type" value="Genomic_DNA"/>
</dbReference>
<keyword evidence="8" id="KW-1185">Reference proteome</keyword>
<comment type="cofactor">
    <cofactor evidence="1">
        <name>FAD</name>
        <dbReference type="ChEBI" id="CHEBI:57692"/>
    </cofactor>
</comment>
<reference evidence="7 8" key="1">
    <citation type="submission" date="2024-02" db="EMBL/GenBank/DDBJ databases">
        <authorList>
            <person name="Daric V."/>
            <person name="Darras S."/>
        </authorList>
    </citation>
    <scope>NUCLEOTIDE SEQUENCE [LARGE SCALE GENOMIC DNA]</scope>
</reference>
<evidence type="ECO:0000313" key="8">
    <source>
        <dbReference type="Proteomes" id="UP001642483"/>
    </source>
</evidence>
<evidence type="ECO:0000256" key="2">
    <source>
        <dbReference type="ARBA" id="ARBA00006730"/>
    </source>
</evidence>
<dbReference type="PANTHER" id="PTHR11530">
    <property type="entry name" value="D-AMINO ACID OXIDASE"/>
    <property type="match status" value="1"/>
</dbReference>
<dbReference type="Gene3D" id="3.40.50.720">
    <property type="entry name" value="NAD(P)-binding Rossmann-like Domain"/>
    <property type="match status" value="1"/>
</dbReference>
<evidence type="ECO:0000256" key="5">
    <source>
        <dbReference type="ARBA" id="ARBA00023002"/>
    </source>
</evidence>
<dbReference type="PANTHER" id="PTHR11530:SF15">
    <property type="entry name" value="D-AMINO-ACID OXIDASE"/>
    <property type="match status" value="1"/>
</dbReference>
<evidence type="ECO:0000313" key="7">
    <source>
        <dbReference type="EMBL" id="CAK8671238.1"/>
    </source>
</evidence>
<comment type="similarity">
    <text evidence="2">Belongs to the DAMOX/DASOX family.</text>
</comment>
<evidence type="ECO:0000256" key="1">
    <source>
        <dbReference type="ARBA" id="ARBA00001974"/>
    </source>
</evidence>
<sequence>MKLNSVFELYKVEGRHSDLSLSNVHKVLLNMKVEVVGAGINGLSAAYCLAERFPFCDITITSADNETGNCSEHGFGLVITRKLGIMDHDDVTKFVQKTRDYCHDLSPEEARERGIELMEILSLINFHENNTRKAHKRGPVTPVEVTNLIGSGIDVRRATEREMQEAGYVEKNRGLAEVLEDNNISNVSLQGYISHHYVIDPTVYLPWLRRRLDELTKSNGRIKRVNFVNRKLVHFSDLQPCDLIINCSGVGARELCDDPYVLPMRGQYFSLTCPVKRCFCANHIVIVPRRNDTAVAGVYQVGRWDCQTEPEDPTNILRQAEAVSPALKAGEIRKVDVGIAPGRIGGPRVEVEFINAKGGNGKTPIIHNYGHGPRGIAQHWGCAQKVTELAAEYFKLSSNL</sequence>
<evidence type="ECO:0000256" key="4">
    <source>
        <dbReference type="ARBA" id="ARBA00022827"/>
    </source>
</evidence>
<dbReference type="InterPro" id="IPR006076">
    <property type="entry name" value="FAD-dep_OxRdtase"/>
</dbReference>
<evidence type="ECO:0000259" key="6">
    <source>
        <dbReference type="Pfam" id="PF01266"/>
    </source>
</evidence>
<accession>A0ABP0EZX2</accession>
<protein>
    <recommendedName>
        <fullName evidence="6">FAD dependent oxidoreductase domain-containing protein</fullName>
    </recommendedName>
</protein>
<proteinExistence type="inferred from homology"/>
<dbReference type="SUPFAM" id="SSF51971">
    <property type="entry name" value="Nucleotide-binding domain"/>
    <property type="match status" value="1"/>
</dbReference>
<dbReference type="Pfam" id="PF01266">
    <property type="entry name" value="DAO"/>
    <property type="match status" value="1"/>
</dbReference>
<comment type="caution">
    <text evidence="7">The sequence shown here is derived from an EMBL/GenBank/DDBJ whole genome shotgun (WGS) entry which is preliminary data.</text>
</comment>
<gene>
    <name evidence="7" type="ORF">CVLEPA_LOCUS290</name>
</gene>
<keyword evidence="4" id="KW-0274">FAD</keyword>
<name>A0ABP0EZX2_CLALP</name>
<evidence type="ECO:0000256" key="3">
    <source>
        <dbReference type="ARBA" id="ARBA00022630"/>
    </source>
</evidence>
<keyword evidence="5" id="KW-0560">Oxidoreductase</keyword>
<keyword evidence="3" id="KW-0285">Flavoprotein</keyword>
<organism evidence="7 8">
    <name type="scientific">Clavelina lepadiformis</name>
    <name type="common">Light-bulb sea squirt</name>
    <name type="synonym">Ascidia lepadiformis</name>
    <dbReference type="NCBI Taxonomy" id="159417"/>
    <lineage>
        <taxon>Eukaryota</taxon>
        <taxon>Metazoa</taxon>
        <taxon>Chordata</taxon>
        <taxon>Tunicata</taxon>
        <taxon>Ascidiacea</taxon>
        <taxon>Aplousobranchia</taxon>
        <taxon>Clavelinidae</taxon>
        <taxon>Clavelina</taxon>
    </lineage>
</organism>
<feature type="domain" description="FAD dependent oxidoreductase" evidence="6">
    <location>
        <begin position="34"/>
        <end position="389"/>
    </location>
</feature>
<dbReference type="Proteomes" id="UP001642483">
    <property type="component" value="Unassembled WGS sequence"/>
</dbReference>
<dbReference type="SUPFAM" id="SSF54373">
    <property type="entry name" value="FAD-linked reductases, C-terminal domain"/>
    <property type="match status" value="1"/>
</dbReference>
<dbReference type="Gene3D" id="3.30.9.10">
    <property type="entry name" value="D-Amino Acid Oxidase, subunit A, domain 2"/>
    <property type="match status" value="1"/>
</dbReference>